<dbReference type="InterPro" id="IPR036034">
    <property type="entry name" value="PDZ_sf"/>
</dbReference>
<evidence type="ECO:0000259" key="3">
    <source>
        <dbReference type="Pfam" id="PF18265"/>
    </source>
</evidence>
<dbReference type="Gene3D" id="2.30.42.10">
    <property type="match status" value="1"/>
</dbReference>
<name>A0A6B2LI14_9EUKA</name>
<evidence type="ECO:0000256" key="2">
    <source>
        <dbReference type="SAM" id="MobiDB-lite"/>
    </source>
</evidence>
<dbReference type="InterPro" id="IPR040815">
    <property type="entry name" value="Nas2_N"/>
</dbReference>
<dbReference type="EMBL" id="GIBP01007635">
    <property type="protein sequence ID" value="NDV36604.1"/>
    <property type="molecule type" value="Transcribed_RNA"/>
</dbReference>
<feature type="region of interest" description="Disordered" evidence="2">
    <location>
        <begin position="87"/>
        <end position="119"/>
    </location>
</feature>
<organism evidence="4">
    <name type="scientific">Arcella intermedia</name>
    <dbReference type="NCBI Taxonomy" id="1963864"/>
    <lineage>
        <taxon>Eukaryota</taxon>
        <taxon>Amoebozoa</taxon>
        <taxon>Tubulinea</taxon>
        <taxon>Elardia</taxon>
        <taxon>Arcellinida</taxon>
        <taxon>Sphaerothecina</taxon>
        <taxon>Arcellidae</taxon>
        <taxon>Arcella</taxon>
    </lineage>
</organism>
<dbReference type="GO" id="GO:0005737">
    <property type="term" value="C:cytoplasm"/>
    <property type="evidence" value="ECO:0007669"/>
    <property type="project" value="TreeGrafter"/>
</dbReference>
<dbReference type="InterPro" id="IPR035269">
    <property type="entry name" value="PSMD9"/>
</dbReference>
<dbReference type="Pfam" id="PF18265">
    <property type="entry name" value="Nas2_N"/>
    <property type="match status" value="1"/>
</dbReference>
<feature type="domain" description="Nas2 N-terminal" evidence="3">
    <location>
        <begin position="2"/>
        <end position="81"/>
    </location>
</feature>
<dbReference type="GO" id="GO:0070682">
    <property type="term" value="P:proteasome regulatory particle assembly"/>
    <property type="evidence" value="ECO:0007669"/>
    <property type="project" value="InterPro"/>
</dbReference>
<dbReference type="SUPFAM" id="SSF50156">
    <property type="entry name" value="PDZ domain-like"/>
    <property type="match status" value="1"/>
</dbReference>
<dbReference type="PANTHER" id="PTHR12651">
    <property type="entry name" value="26S PROTEASOME NON-ATPASE REGULATORY SUBUNIT 9"/>
    <property type="match status" value="1"/>
</dbReference>
<evidence type="ECO:0000313" key="4">
    <source>
        <dbReference type="EMBL" id="NDV36604.1"/>
    </source>
</evidence>
<dbReference type="GO" id="GO:0005634">
    <property type="term" value="C:nucleus"/>
    <property type="evidence" value="ECO:0007669"/>
    <property type="project" value="TreeGrafter"/>
</dbReference>
<proteinExistence type="predicted"/>
<dbReference type="FunFam" id="2.30.42.10:FF:000107">
    <property type="entry name" value="26S proteasome non-ATPase regulatory subunit 9"/>
    <property type="match status" value="1"/>
</dbReference>
<reference evidence="4" key="1">
    <citation type="journal article" date="2020" name="J. Eukaryot. Microbiol.">
        <title>De novo Sequencing, Assembly and Annotation of the Transcriptome for the Free-Living Testate Amoeba Arcella intermedia.</title>
        <authorList>
            <person name="Ribeiro G.M."/>
            <person name="Porfirio-Sousa A.L."/>
            <person name="Maurer-Alcala X.X."/>
            <person name="Katz L.A."/>
            <person name="Lahr D.J.G."/>
        </authorList>
    </citation>
    <scope>NUCLEOTIDE SEQUENCE</scope>
</reference>
<feature type="compositionally biased region" description="Basic and acidic residues" evidence="2">
    <location>
        <begin position="87"/>
        <end position="102"/>
    </location>
</feature>
<accession>A0A6B2LI14</accession>
<dbReference type="AlphaFoldDB" id="A0A6B2LI14"/>
<sequence>MSELVASREKLESEIEQLLNYLNAPGNPGLKGGLVDEEGFPIADVEKIISVREARGSLARKKNDHTQLMKDIEDNLYKYHQMLKDNRAAHPPGHQEDAKKSPEVVQRAQPAEVKADPGVVSKPPFAKVMSVAPLSPAFEGGLKALDLIVAFGWVDHSNHLNLAAIKNVVSQNISKAIPIQVSRNSELVHLNLTPHTWQGPGVLGCHLVPL</sequence>
<keyword evidence="1" id="KW-0143">Chaperone</keyword>
<dbReference type="PANTHER" id="PTHR12651:SF1">
    <property type="entry name" value="26S PROTEASOME NON-ATPASE REGULATORY SUBUNIT 9"/>
    <property type="match status" value="1"/>
</dbReference>
<evidence type="ECO:0000256" key="1">
    <source>
        <dbReference type="ARBA" id="ARBA00023186"/>
    </source>
</evidence>
<dbReference type="Gene3D" id="6.10.140.1710">
    <property type="match status" value="1"/>
</dbReference>
<protein>
    <recommendedName>
        <fullName evidence="3">Nas2 N-terminal domain-containing protein</fullName>
    </recommendedName>
</protein>